<comment type="caution">
    <text evidence="3">The sequence shown here is derived from an EMBL/GenBank/DDBJ whole genome shotgun (WGS) entry which is preliminary data.</text>
</comment>
<protein>
    <submittedName>
        <fullName evidence="3">Type III-B CRISPR module RAMP protein Cmr4</fullName>
    </submittedName>
</protein>
<gene>
    <name evidence="3" type="primary">cmr4</name>
    <name evidence="3" type="ORF">ENP47_12685</name>
</gene>
<feature type="domain" description="CRISPR type III-associated protein" evidence="2">
    <location>
        <begin position="15"/>
        <end position="300"/>
    </location>
</feature>
<dbReference type="InterPro" id="IPR005537">
    <property type="entry name" value="RAMP_III_fam"/>
</dbReference>
<proteinExistence type="predicted"/>
<organism evidence="3">
    <name type="scientific">Thermomicrobium roseum</name>
    <dbReference type="NCBI Taxonomy" id="500"/>
    <lineage>
        <taxon>Bacteria</taxon>
        <taxon>Pseudomonadati</taxon>
        <taxon>Thermomicrobiota</taxon>
        <taxon>Thermomicrobia</taxon>
        <taxon>Thermomicrobiales</taxon>
        <taxon>Thermomicrobiaceae</taxon>
        <taxon>Thermomicrobium</taxon>
    </lineage>
</organism>
<accession>A0A7C1FS69</accession>
<evidence type="ECO:0000259" key="2">
    <source>
        <dbReference type="Pfam" id="PF03787"/>
    </source>
</evidence>
<keyword evidence="1" id="KW-0051">Antiviral defense</keyword>
<reference evidence="3" key="1">
    <citation type="journal article" date="2020" name="mSystems">
        <title>Genome- and Community-Level Interaction Insights into Carbon Utilization and Element Cycling Functions of Hydrothermarchaeota in Hydrothermal Sediment.</title>
        <authorList>
            <person name="Zhou Z."/>
            <person name="Liu Y."/>
            <person name="Xu W."/>
            <person name="Pan J."/>
            <person name="Luo Z.H."/>
            <person name="Li M."/>
        </authorList>
    </citation>
    <scope>NUCLEOTIDE SEQUENCE [LARGE SCALE GENOMIC DNA]</scope>
    <source>
        <strain evidence="3">SpSt-222</strain>
    </source>
</reference>
<dbReference type="PANTHER" id="PTHR36700:SF1">
    <property type="entry name" value="CRISPR SYSTEM CMR SUBUNIT CMR4"/>
    <property type="match status" value="1"/>
</dbReference>
<dbReference type="AlphaFoldDB" id="A0A7C1FS69"/>
<dbReference type="NCBIfam" id="TIGR02580">
    <property type="entry name" value="cas_RAMP_Cmr4"/>
    <property type="match status" value="1"/>
</dbReference>
<evidence type="ECO:0000256" key="1">
    <source>
        <dbReference type="ARBA" id="ARBA00023118"/>
    </source>
</evidence>
<dbReference type="Pfam" id="PF03787">
    <property type="entry name" value="RAMPs"/>
    <property type="match status" value="1"/>
</dbReference>
<dbReference type="InterPro" id="IPR013410">
    <property type="entry name" value="CRISPR-assoc_RAMP_Cmr4"/>
</dbReference>
<evidence type="ECO:0000313" key="3">
    <source>
        <dbReference type="EMBL" id="HEF66436.1"/>
    </source>
</evidence>
<dbReference type="GO" id="GO:0051607">
    <property type="term" value="P:defense response to virus"/>
    <property type="evidence" value="ECO:0007669"/>
    <property type="project" value="UniProtKB-KW"/>
</dbReference>
<sequence length="307" mass="32866">MAEASALLFAYCEMPLHAGTGRAVGTVDLPIQRERITGFPIVQASSVKGVLRDVTRANGADAARHRAVFGPERPEEASSHAGALQVTDLQVLLFPVRSLAGVFAWTTCPAALARLGRFAKLAGLEGPVDPTRFATLGQGQCAVANGSALLAQAGQQLGVVLEEYSFTLAGELAGLVSALAEWLNVHALPQGSEYAWWRENLAKHLCVLADDDFRDFVLYGTEIEAHVRLKDDTKTVDQGALWTTEALPAETLLVGLLAATRSRYDGLEEDGRALLSWLVQKLDGQRVRLGGDETTGRGAVVLRVARV</sequence>
<dbReference type="EMBL" id="DSJL01000011">
    <property type="protein sequence ID" value="HEF66436.1"/>
    <property type="molecule type" value="Genomic_DNA"/>
</dbReference>
<dbReference type="PANTHER" id="PTHR36700">
    <property type="entry name" value="CRISPR SYSTEM CMR SUBUNIT CMR4"/>
    <property type="match status" value="1"/>
</dbReference>
<name>A0A7C1FS69_THERO</name>